<evidence type="ECO:0000259" key="10">
    <source>
        <dbReference type="PROSITE" id="PS50002"/>
    </source>
</evidence>
<dbReference type="Pfam" id="PF00018">
    <property type="entry name" value="SH3_1"/>
    <property type="match status" value="2"/>
</dbReference>
<evidence type="ECO:0000256" key="2">
    <source>
        <dbReference type="ARBA" id="ARBA00022999"/>
    </source>
</evidence>
<reference evidence="11" key="1">
    <citation type="submission" date="2023-09" db="UniProtKB">
        <authorList>
            <consortium name="Ensembl"/>
        </authorList>
    </citation>
    <scope>IDENTIFICATION</scope>
</reference>
<feature type="domain" description="SH3" evidence="10">
    <location>
        <begin position="1"/>
        <end position="56"/>
    </location>
</feature>
<dbReference type="PRINTS" id="PR00401">
    <property type="entry name" value="SH2DOMAIN"/>
</dbReference>
<name>A0A3B4GBD3_9CICH</name>
<dbReference type="PRINTS" id="PR00499">
    <property type="entry name" value="P67PHOX"/>
</dbReference>
<dbReference type="Pfam" id="PF00017">
    <property type="entry name" value="SH2"/>
    <property type="match status" value="1"/>
</dbReference>
<protein>
    <recommendedName>
        <fullName evidence="6">Osteoclast-stimulating factor 1</fullName>
    </recommendedName>
</protein>
<evidence type="ECO:0000256" key="4">
    <source>
        <dbReference type="ARBA" id="ARBA00023288"/>
    </source>
</evidence>
<evidence type="ECO:0000259" key="9">
    <source>
        <dbReference type="PROSITE" id="PS50001"/>
    </source>
</evidence>
<keyword evidence="3" id="KW-0040">ANK repeat</keyword>
<evidence type="ECO:0000256" key="7">
    <source>
        <dbReference type="PROSITE-ProRule" id="PRU00191"/>
    </source>
</evidence>
<dbReference type="AlphaFoldDB" id="A0A3B4GBD3"/>
<dbReference type="SMART" id="SM00326">
    <property type="entry name" value="SH3"/>
    <property type="match status" value="2"/>
</dbReference>
<dbReference type="STRING" id="303518.ENSPNYP00000020237"/>
<feature type="domain" description="SH3" evidence="10">
    <location>
        <begin position="170"/>
        <end position="227"/>
    </location>
</feature>
<dbReference type="Gene3D" id="2.30.30.40">
    <property type="entry name" value="SH3 Domains"/>
    <property type="match status" value="2"/>
</dbReference>
<dbReference type="SUPFAM" id="SSF50044">
    <property type="entry name" value="SH3-domain"/>
    <property type="match status" value="2"/>
</dbReference>
<dbReference type="Ensembl" id="ENSPNYT00000020735.1">
    <property type="protein sequence ID" value="ENSPNYP00000020237.1"/>
    <property type="gene ID" value="ENSPNYG00000015316.1"/>
</dbReference>
<dbReference type="PANTHER" id="PTHR46037">
    <property type="entry name" value="PROTEIN ENHANCER OF SEVENLESS 2B"/>
    <property type="match status" value="1"/>
</dbReference>
<keyword evidence="2 7" id="KW-0727">SH2 domain</keyword>
<dbReference type="PRINTS" id="PR00452">
    <property type="entry name" value="SH3DOMAIN"/>
</dbReference>
<dbReference type="SUPFAM" id="SSF55550">
    <property type="entry name" value="SH2 domain"/>
    <property type="match status" value="1"/>
</dbReference>
<feature type="domain" description="SH2" evidence="9">
    <location>
        <begin position="58"/>
        <end position="149"/>
    </location>
</feature>
<keyword evidence="1 8" id="KW-0728">SH3 domain</keyword>
<dbReference type="GeneTree" id="ENSGT00940000157307"/>
<evidence type="ECO:0000256" key="1">
    <source>
        <dbReference type="ARBA" id="ARBA00022443"/>
    </source>
</evidence>
<dbReference type="InterPro" id="IPR036028">
    <property type="entry name" value="SH3-like_dom_sf"/>
</dbReference>
<evidence type="ECO:0000256" key="8">
    <source>
        <dbReference type="PROSITE-ProRule" id="PRU00192"/>
    </source>
</evidence>
<evidence type="ECO:0000256" key="6">
    <source>
        <dbReference type="ARBA" id="ARBA00040640"/>
    </source>
</evidence>
<dbReference type="InterPro" id="IPR043539">
    <property type="entry name" value="Grb2-like"/>
</dbReference>
<comment type="function">
    <text evidence="5">Induces bone resorption, acting probably through a signaling cascade which results in the secretion of factor(s) enhancing osteoclast formation and activity.</text>
</comment>
<proteinExistence type="predicted"/>
<keyword evidence="4" id="KW-0449">Lipoprotein</keyword>
<organism evidence="11">
    <name type="scientific">Pundamilia nyererei</name>
    <dbReference type="NCBI Taxonomy" id="303518"/>
    <lineage>
        <taxon>Eukaryota</taxon>
        <taxon>Metazoa</taxon>
        <taxon>Chordata</taxon>
        <taxon>Craniata</taxon>
        <taxon>Vertebrata</taxon>
        <taxon>Euteleostomi</taxon>
        <taxon>Actinopterygii</taxon>
        <taxon>Neopterygii</taxon>
        <taxon>Teleostei</taxon>
        <taxon>Neoteleostei</taxon>
        <taxon>Acanthomorphata</taxon>
        <taxon>Ovalentaria</taxon>
        <taxon>Cichlomorphae</taxon>
        <taxon>Cichliformes</taxon>
        <taxon>Cichlidae</taxon>
        <taxon>African cichlids</taxon>
        <taxon>Pseudocrenilabrinae</taxon>
        <taxon>Haplochromini</taxon>
        <taxon>Pundamilia</taxon>
    </lineage>
</organism>
<dbReference type="CDD" id="cd09941">
    <property type="entry name" value="SH2_Grb2_like"/>
    <property type="match status" value="1"/>
</dbReference>
<dbReference type="SMART" id="SM00252">
    <property type="entry name" value="SH2"/>
    <property type="match status" value="1"/>
</dbReference>
<sequence>MEATAKFDFEAKAEDDLSFKRGDCLKILQTSGNWYRAEHNGAMGFVPKNYIDIHIPSWYQENTSRTDAQEILMSQPVGAFLIRSSRKPAPGDFSISVRHPADVQHFRVMRDSRGQYYLWSEKFPSLNQLVEYYKKKSISKQSLLLLKETQKEVRERGDSNKLLPPHPIFPRSDRVRALYDFKAEEADELEFSAGDIIEVLEVSDQTWWQGQLRGKKGLFPSNYTKPI</sequence>
<dbReference type="FunFam" id="2.30.30.40:FF:000072">
    <property type="entry name" value="Unconventional Myosin IB"/>
    <property type="match status" value="1"/>
</dbReference>
<evidence type="ECO:0000313" key="11">
    <source>
        <dbReference type="Ensembl" id="ENSPNYP00000020237.1"/>
    </source>
</evidence>
<dbReference type="PROSITE" id="PS50002">
    <property type="entry name" value="SH3"/>
    <property type="match status" value="2"/>
</dbReference>
<evidence type="ECO:0000256" key="3">
    <source>
        <dbReference type="ARBA" id="ARBA00023043"/>
    </source>
</evidence>
<dbReference type="PROSITE" id="PS50001">
    <property type="entry name" value="SH2"/>
    <property type="match status" value="1"/>
</dbReference>
<dbReference type="Gene3D" id="3.30.505.10">
    <property type="entry name" value="SH2 domain"/>
    <property type="match status" value="1"/>
</dbReference>
<accession>A0A3B4GBD3</accession>
<evidence type="ECO:0000256" key="5">
    <source>
        <dbReference type="ARBA" id="ARBA00037432"/>
    </source>
</evidence>
<dbReference type="InterPro" id="IPR036860">
    <property type="entry name" value="SH2_dom_sf"/>
</dbReference>
<dbReference type="InterPro" id="IPR000980">
    <property type="entry name" value="SH2"/>
</dbReference>
<dbReference type="InterPro" id="IPR001452">
    <property type="entry name" value="SH3_domain"/>
</dbReference>